<keyword evidence="7" id="KW-1185">Reference proteome</keyword>
<dbReference type="AlphaFoldDB" id="A0A328AF36"/>
<dbReference type="InterPro" id="IPR001647">
    <property type="entry name" value="HTH_TetR"/>
</dbReference>
<dbReference type="InterPro" id="IPR036271">
    <property type="entry name" value="Tet_transcr_reg_TetR-rel_C_sf"/>
</dbReference>
<evidence type="ECO:0000256" key="3">
    <source>
        <dbReference type="ARBA" id="ARBA00023163"/>
    </source>
</evidence>
<evidence type="ECO:0000256" key="4">
    <source>
        <dbReference type="PROSITE-ProRule" id="PRU00335"/>
    </source>
</evidence>
<name>A0A328AF36_9CAUL</name>
<gene>
    <name evidence="6" type="ORF">DJ018_11195</name>
</gene>
<dbReference type="InterPro" id="IPR009057">
    <property type="entry name" value="Homeodomain-like_sf"/>
</dbReference>
<dbReference type="GO" id="GO:0003700">
    <property type="term" value="F:DNA-binding transcription factor activity"/>
    <property type="evidence" value="ECO:0007669"/>
    <property type="project" value="TreeGrafter"/>
</dbReference>
<keyword evidence="2 4" id="KW-0238">DNA-binding</keyword>
<dbReference type="PANTHER" id="PTHR30055:SF234">
    <property type="entry name" value="HTH-TYPE TRANSCRIPTIONAL REGULATOR BETI"/>
    <property type="match status" value="1"/>
</dbReference>
<evidence type="ECO:0000256" key="2">
    <source>
        <dbReference type="ARBA" id="ARBA00023125"/>
    </source>
</evidence>
<proteinExistence type="predicted"/>
<feature type="domain" description="HTH tetR-type" evidence="5">
    <location>
        <begin position="9"/>
        <end position="69"/>
    </location>
</feature>
<dbReference type="Gene3D" id="1.10.357.10">
    <property type="entry name" value="Tetracycline Repressor, domain 2"/>
    <property type="match status" value="1"/>
</dbReference>
<evidence type="ECO:0000256" key="1">
    <source>
        <dbReference type="ARBA" id="ARBA00023015"/>
    </source>
</evidence>
<feature type="DNA-binding region" description="H-T-H motif" evidence="4">
    <location>
        <begin position="32"/>
        <end position="51"/>
    </location>
</feature>
<accession>A0A328AF36</accession>
<dbReference type="EMBL" id="QFYR01000002">
    <property type="protein sequence ID" value="RAK52746.1"/>
    <property type="molecule type" value="Genomic_DNA"/>
</dbReference>
<dbReference type="PROSITE" id="PS50977">
    <property type="entry name" value="HTH_TETR_2"/>
    <property type="match status" value="1"/>
</dbReference>
<sequence>MSGIHRGRIRTIEAVLDAAKALFEERPYELIAMEEIAARAGVARATLYYNFSSKQEIAVAVSERERRRALEGLRQLIDAEPPAEDVLQAVFWRAGQANTAMSEVSRIATLAALSSGAGRRPSPDDPWSTLRALEDLVRLGQRQEVFRSDLPAERLALMIAGLLLQVSLAATPTDVSTPAWAEELAGLALDALKARSA</sequence>
<keyword evidence="3" id="KW-0804">Transcription</keyword>
<organism evidence="6 7">
    <name type="scientific">Phenylobacterium deserti</name>
    <dbReference type="NCBI Taxonomy" id="1914756"/>
    <lineage>
        <taxon>Bacteria</taxon>
        <taxon>Pseudomonadati</taxon>
        <taxon>Pseudomonadota</taxon>
        <taxon>Alphaproteobacteria</taxon>
        <taxon>Caulobacterales</taxon>
        <taxon>Caulobacteraceae</taxon>
        <taxon>Phenylobacterium</taxon>
    </lineage>
</organism>
<dbReference type="InterPro" id="IPR050109">
    <property type="entry name" value="HTH-type_TetR-like_transc_reg"/>
</dbReference>
<dbReference type="SUPFAM" id="SSF48498">
    <property type="entry name" value="Tetracyclin repressor-like, C-terminal domain"/>
    <property type="match status" value="1"/>
</dbReference>
<dbReference type="OrthoDB" id="5292901at2"/>
<dbReference type="PRINTS" id="PR00455">
    <property type="entry name" value="HTHTETR"/>
</dbReference>
<dbReference type="PANTHER" id="PTHR30055">
    <property type="entry name" value="HTH-TYPE TRANSCRIPTIONAL REGULATOR RUTR"/>
    <property type="match status" value="1"/>
</dbReference>
<evidence type="ECO:0000259" key="5">
    <source>
        <dbReference type="PROSITE" id="PS50977"/>
    </source>
</evidence>
<dbReference type="RefSeq" id="WP_111515031.1">
    <property type="nucleotide sequence ID" value="NZ_QFYR01000002.1"/>
</dbReference>
<evidence type="ECO:0000313" key="6">
    <source>
        <dbReference type="EMBL" id="RAK52746.1"/>
    </source>
</evidence>
<comment type="caution">
    <text evidence="6">The sequence shown here is derived from an EMBL/GenBank/DDBJ whole genome shotgun (WGS) entry which is preliminary data.</text>
</comment>
<dbReference type="Proteomes" id="UP000249725">
    <property type="component" value="Unassembled WGS sequence"/>
</dbReference>
<dbReference type="GO" id="GO:0000976">
    <property type="term" value="F:transcription cis-regulatory region binding"/>
    <property type="evidence" value="ECO:0007669"/>
    <property type="project" value="TreeGrafter"/>
</dbReference>
<dbReference type="SUPFAM" id="SSF46689">
    <property type="entry name" value="Homeodomain-like"/>
    <property type="match status" value="1"/>
</dbReference>
<keyword evidence="1" id="KW-0805">Transcription regulation</keyword>
<protein>
    <recommendedName>
        <fullName evidence="5">HTH tetR-type domain-containing protein</fullName>
    </recommendedName>
</protein>
<dbReference type="Pfam" id="PF00440">
    <property type="entry name" value="TetR_N"/>
    <property type="match status" value="1"/>
</dbReference>
<reference evidence="7" key="1">
    <citation type="submission" date="2018-05" db="EMBL/GenBank/DDBJ databases">
        <authorList>
            <person name="Li X."/>
        </authorList>
    </citation>
    <scope>NUCLEOTIDE SEQUENCE [LARGE SCALE GENOMIC DNA]</scope>
    <source>
        <strain evidence="7">YIM 73061</strain>
    </source>
</reference>
<evidence type="ECO:0000313" key="7">
    <source>
        <dbReference type="Proteomes" id="UP000249725"/>
    </source>
</evidence>